<evidence type="ECO:0000256" key="1">
    <source>
        <dbReference type="ARBA" id="ARBA00006207"/>
    </source>
</evidence>
<dbReference type="AlphaFoldDB" id="A0A835VC42"/>
<comment type="caution">
    <text evidence="3">The sequence shown here is derived from an EMBL/GenBank/DDBJ whole genome shotgun (WGS) entry which is preliminary data.</text>
</comment>
<dbReference type="GO" id="GO:0005829">
    <property type="term" value="C:cytosol"/>
    <property type="evidence" value="ECO:0007669"/>
    <property type="project" value="TreeGrafter"/>
</dbReference>
<feature type="domain" description="PCI" evidence="2">
    <location>
        <begin position="1"/>
        <end position="135"/>
    </location>
</feature>
<comment type="similarity">
    <text evidence="1">Belongs to the proteasome subunit S11 family.</text>
</comment>
<organism evidence="3 4">
    <name type="scientific">Vanilla planifolia</name>
    <name type="common">Vanilla</name>
    <dbReference type="NCBI Taxonomy" id="51239"/>
    <lineage>
        <taxon>Eukaryota</taxon>
        <taxon>Viridiplantae</taxon>
        <taxon>Streptophyta</taxon>
        <taxon>Embryophyta</taxon>
        <taxon>Tracheophyta</taxon>
        <taxon>Spermatophyta</taxon>
        <taxon>Magnoliopsida</taxon>
        <taxon>Liliopsida</taxon>
        <taxon>Asparagales</taxon>
        <taxon>Orchidaceae</taxon>
        <taxon>Vanilloideae</taxon>
        <taxon>Vanilleae</taxon>
        <taxon>Vanilla</taxon>
    </lineage>
</organism>
<dbReference type="Pfam" id="PF01399">
    <property type="entry name" value="PCI"/>
    <property type="match status" value="1"/>
</dbReference>
<accession>A0A835VC42</accession>
<evidence type="ECO:0000313" key="3">
    <source>
        <dbReference type="EMBL" id="KAG0491978.1"/>
    </source>
</evidence>
<dbReference type="GO" id="GO:0005198">
    <property type="term" value="F:structural molecule activity"/>
    <property type="evidence" value="ECO:0007669"/>
    <property type="project" value="TreeGrafter"/>
</dbReference>
<protein>
    <recommendedName>
        <fullName evidence="2">PCI domain-containing protein</fullName>
    </recommendedName>
</protein>
<dbReference type="SUPFAM" id="SSF46785">
    <property type="entry name" value="Winged helix' DNA-binding domain"/>
    <property type="match status" value="1"/>
</dbReference>
<keyword evidence="4" id="KW-1185">Reference proteome</keyword>
<dbReference type="GO" id="GO:0006511">
    <property type="term" value="P:ubiquitin-dependent protein catabolic process"/>
    <property type="evidence" value="ECO:0007669"/>
    <property type="project" value="TreeGrafter"/>
</dbReference>
<dbReference type="OrthoDB" id="685187at2759"/>
<gene>
    <name evidence="3" type="ORF">HPP92_005376</name>
</gene>
<evidence type="ECO:0000313" key="4">
    <source>
        <dbReference type="Proteomes" id="UP000636800"/>
    </source>
</evidence>
<dbReference type="GO" id="GO:0005634">
    <property type="term" value="C:nucleus"/>
    <property type="evidence" value="ECO:0007669"/>
    <property type="project" value="TreeGrafter"/>
</dbReference>
<dbReference type="PANTHER" id="PTHR10539">
    <property type="entry name" value="26S PROTEASOME NON-ATPASE REGULATORY SUBUNIT 13"/>
    <property type="match status" value="1"/>
</dbReference>
<dbReference type="SMART" id="SM00088">
    <property type="entry name" value="PINT"/>
    <property type="match status" value="1"/>
</dbReference>
<dbReference type="PROSITE" id="PS50250">
    <property type="entry name" value="PCI"/>
    <property type="match status" value="1"/>
</dbReference>
<dbReference type="InterPro" id="IPR035298">
    <property type="entry name" value="PSMD13"/>
</dbReference>
<reference evidence="3 4" key="1">
    <citation type="journal article" date="2020" name="Nat. Food">
        <title>A phased Vanilla planifolia genome enables genetic improvement of flavour and production.</title>
        <authorList>
            <person name="Hasing T."/>
            <person name="Tang H."/>
            <person name="Brym M."/>
            <person name="Khazi F."/>
            <person name="Huang T."/>
            <person name="Chambers A.H."/>
        </authorList>
    </citation>
    <scope>NUCLEOTIDE SEQUENCE [LARGE SCALE GENOMIC DNA]</scope>
    <source>
        <tissue evidence="3">Leaf</tissue>
    </source>
</reference>
<evidence type="ECO:0000259" key="2">
    <source>
        <dbReference type="PROSITE" id="PS50250"/>
    </source>
</evidence>
<proteinExistence type="inferred from homology"/>
<dbReference type="PANTHER" id="PTHR10539:SF0">
    <property type="entry name" value="26S PROTEASOME NON-ATPASE REGULATORY SUBUNIT 13"/>
    <property type="match status" value="1"/>
</dbReference>
<sequence length="174" mass="19713">MDMQRTSFARVCIKIKILIGSRAEWIYHILQAFNSGNLGRYQELCNAHNAVLIAQPALVANEKKLLEKINILCLMEIIFSRPSEDRTIPLSIIAEQTKLSIEDVEYLLMKSLSVHLIEGIIDEVEGRIHISWVQPRVLGIPQIKSLRDRLDGWLGKVKAALLSVEAETPDLMVE</sequence>
<name>A0A835VC42_VANPL</name>
<dbReference type="InterPro" id="IPR000717">
    <property type="entry name" value="PCI_dom"/>
</dbReference>
<dbReference type="InterPro" id="IPR036390">
    <property type="entry name" value="WH_DNA-bd_sf"/>
</dbReference>
<dbReference type="GO" id="GO:0008541">
    <property type="term" value="C:proteasome regulatory particle, lid subcomplex"/>
    <property type="evidence" value="ECO:0007669"/>
    <property type="project" value="TreeGrafter"/>
</dbReference>
<dbReference type="Proteomes" id="UP000636800">
    <property type="component" value="Chromosome 2"/>
</dbReference>
<dbReference type="EMBL" id="JADCNL010000002">
    <property type="protein sequence ID" value="KAG0491978.1"/>
    <property type="molecule type" value="Genomic_DNA"/>
</dbReference>